<dbReference type="AlphaFoldDB" id="A0A9D4PTE2"/>
<evidence type="ECO:0000313" key="3">
    <source>
        <dbReference type="Proteomes" id="UP000821837"/>
    </source>
</evidence>
<reference evidence="2" key="2">
    <citation type="submission" date="2021-09" db="EMBL/GenBank/DDBJ databases">
        <authorList>
            <person name="Jia N."/>
            <person name="Wang J."/>
            <person name="Shi W."/>
            <person name="Du L."/>
            <person name="Sun Y."/>
            <person name="Zhan W."/>
            <person name="Jiang J."/>
            <person name="Wang Q."/>
            <person name="Zhang B."/>
            <person name="Ji P."/>
            <person name="Sakyi L.B."/>
            <person name="Cui X."/>
            <person name="Yuan T."/>
            <person name="Jiang B."/>
            <person name="Yang W."/>
            <person name="Lam T.T.-Y."/>
            <person name="Chang Q."/>
            <person name="Ding S."/>
            <person name="Wang X."/>
            <person name="Zhu J."/>
            <person name="Ruan X."/>
            <person name="Zhao L."/>
            <person name="Wei J."/>
            <person name="Que T."/>
            <person name="Du C."/>
            <person name="Cheng J."/>
            <person name="Dai P."/>
            <person name="Han X."/>
            <person name="Huang E."/>
            <person name="Gao Y."/>
            <person name="Liu J."/>
            <person name="Shao H."/>
            <person name="Ye R."/>
            <person name="Li L."/>
            <person name="Wei W."/>
            <person name="Wang X."/>
            <person name="Wang C."/>
            <person name="Huo Q."/>
            <person name="Li W."/>
            <person name="Guo W."/>
            <person name="Chen H."/>
            <person name="Chen S."/>
            <person name="Zhou L."/>
            <person name="Zhou L."/>
            <person name="Ni X."/>
            <person name="Tian J."/>
            <person name="Zhou Y."/>
            <person name="Sheng Y."/>
            <person name="Liu T."/>
            <person name="Pan Y."/>
            <person name="Xia L."/>
            <person name="Li J."/>
            <person name="Zhao F."/>
            <person name="Cao W."/>
        </authorList>
    </citation>
    <scope>NUCLEOTIDE SEQUENCE</scope>
    <source>
        <strain evidence="2">Rsan-2018</strain>
        <tissue evidence="2">Larvae</tissue>
    </source>
</reference>
<name>A0A9D4PTE2_RHISA</name>
<accession>A0A9D4PTE2</accession>
<gene>
    <name evidence="2" type="ORF">HPB52_000832</name>
</gene>
<dbReference type="EMBL" id="JABSTV010001250">
    <property type="protein sequence ID" value="KAH7955410.1"/>
    <property type="molecule type" value="Genomic_DNA"/>
</dbReference>
<sequence length="101" mass="11267">MRGGSSKPRYVGDGKHSRMHRTAQDGTTRLFRRPSIVLTYVVNKLAMTADLSLFFGNAPTRDWTIFIVTVAFSECKASIAFHSVGRPWPTMFPSLLFQASA</sequence>
<keyword evidence="3" id="KW-1185">Reference proteome</keyword>
<organism evidence="2 3">
    <name type="scientific">Rhipicephalus sanguineus</name>
    <name type="common">Brown dog tick</name>
    <name type="synonym">Ixodes sanguineus</name>
    <dbReference type="NCBI Taxonomy" id="34632"/>
    <lineage>
        <taxon>Eukaryota</taxon>
        <taxon>Metazoa</taxon>
        <taxon>Ecdysozoa</taxon>
        <taxon>Arthropoda</taxon>
        <taxon>Chelicerata</taxon>
        <taxon>Arachnida</taxon>
        <taxon>Acari</taxon>
        <taxon>Parasitiformes</taxon>
        <taxon>Ixodida</taxon>
        <taxon>Ixodoidea</taxon>
        <taxon>Ixodidae</taxon>
        <taxon>Rhipicephalinae</taxon>
        <taxon>Rhipicephalus</taxon>
        <taxon>Rhipicephalus</taxon>
    </lineage>
</organism>
<reference evidence="2" key="1">
    <citation type="journal article" date="2020" name="Cell">
        <title>Large-Scale Comparative Analyses of Tick Genomes Elucidate Their Genetic Diversity and Vector Capacities.</title>
        <authorList>
            <consortium name="Tick Genome and Microbiome Consortium (TIGMIC)"/>
            <person name="Jia N."/>
            <person name="Wang J."/>
            <person name="Shi W."/>
            <person name="Du L."/>
            <person name="Sun Y."/>
            <person name="Zhan W."/>
            <person name="Jiang J.F."/>
            <person name="Wang Q."/>
            <person name="Zhang B."/>
            <person name="Ji P."/>
            <person name="Bell-Sakyi L."/>
            <person name="Cui X.M."/>
            <person name="Yuan T.T."/>
            <person name="Jiang B.G."/>
            <person name="Yang W.F."/>
            <person name="Lam T.T."/>
            <person name="Chang Q.C."/>
            <person name="Ding S.J."/>
            <person name="Wang X.J."/>
            <person name="Zhu J.G."/>
            <person name="Ruan X.D."/>
            <person name="Zhao L."/>
            <person name="Wei J.T."/>
            <person name="Ye R.Z."/>
            <person name="Que T.C."/>
            <person name="Du C.H."/>
            <person name="Zhou Y.H."/>
            <person name="Cheng J.X."/>
            <person name="Dai P.F."/>
            <person name="Guo W.B."/>
            <person name="Han X.H."/>
            <person name="Huang E.J."/>
            <person name="Li L.F."/>
            <person name="Wei W."/>
            <person name="Gao Y.C."/>
            <person name="Liu J.Z."/>
            <person name="Shao H.Z."/>
            <person name="Wang X."/>
            <person name="Wang C.C."/>
            <person name="Yang T.C."/>
            <person name="Huo Q.B."/>
            <person name="Li W."/>
            <person name="Chen H.Y."/>
            <person name="Chen S.E."/>
            <person name="Zhou L.G."/>
            <person name="Ni X.B."/>
            <person name="Tian J.H."/>
            <person name="Sheng Y."/>
            <person name="Liu T."/>
            <person name="Pan Y.S."/>
            <person name="Xia L.Y."/>
            <person name="Li J."/>
            <person name="Zhao F."/>
            <person name="Cao W.C."/>
        </authorList>
    </citation>
    <scope>NUCLEOTIDE SEQUENCE</scope>
    <source>
        <strain evidence="2">Rsan-2018</strain>
    </source>
</reference>
<evidence type="ECO:0000313" key="2">
    <source>
        <dbReference type="EMBL" id="KAH7955410.1"/>
    </source>
</evidence>
<dbReference type="Proteomes" id="UP000821837">
    <property type="component" value="Unassembled WGS sequence"/>
</dbReference>
<comment type="caution">
    <text evidence="2">The sequence shown here is derived from an EMBL/GenBank/DDBJ whole genome shotgun (WGS) entry which is preliminary data.</text>
</comment>
<evidence type="ECO:0000256" key="1">
    <source>
        <dbReference type="SAM" id="MobiDB-lite"/>
    </source>
</evidence>
<feature type="region of interest" description="Disordered" evidence="1">
    <location>
        <begin position="1"/>
        <end position="27"/>
    </location>
</feature>
<protein>
    <submittedName>
        <fullName evidence="2">Uncharacterized protein</fullName>
    </submittedName>
</protein>
<proteinExistence type="predicted"/>